<name>A0A2A8D202_9BACT</name>
<dbReference type="GO" id="GO:0030435">
    <property type="term" value="P:sporulation resulting in formation of a cellular spore"/>
    <property type="evidence" value="ECO:0007669"/>
    <property type="project" value="InterPro"/>
</dbReference>
<keyword evidence="4" id="KW-1185">Reference proteome</keyword>
<sequence>MARAEFSRNLLSCFSRLPDAMIVRVCIAVLLLSFCVKDTAAQSDPHVRVRVLGSQKPTSVSVKATGGDLRIHLPSTSSPVMRLRPGESATLSLRGPEVAIERSADGIYASALDIQPDEGVTWTLTSGDVTRAYTGPLHVEPDGSSLQLVNHAPLDDYVASVVAAEYGFKDLEGSKAMAVVARTYGVRASDKFNSGDYDHVDNTVSQVYRGVRAITPTSRRATQATAGQVLTYDGSLIEAVYFSSSGGHTANNEDVWDAKDVLPYLRGKRDPYDRNSPHHRWSTSVPSSQLLSALSNEFGTRITGFVLGKRSSEGRLKTVTLLTPGGRMTVRANNFRLAITRRLPDADLKSTWFDASRNGNTYRFSGRGFGHGVGLSQWGIHEMSDQGRDYQDMLSFYYSGVDIRSFDGAQIDAPARPVASNPPKERKKEEKEEETTRRIGW</sequence>
<evidence type="ECO:0000259" key="2">
    <source>
        <dbReference type="Pfam" id="PF08486"/>
    </source>
</evidence>
<comment type="caution">
    <text evidence="3">The sequence shown here is derived from an EMBL/GenBank/DDBJ whole genome shotgun (WGS) entry which is preliminary data.</text>
</comment>
<dbReference type="InterPro" id="IPR013486">
    <property type="entry name" value="SpoIID/LytB"/>
</dbReference>
<accession>A0A2A8D202</accession>
<evidence type="ECO:0000256" key="1">
    <source>
        <dbReference type="SAM" id="MobiDB-lite"/>
    </source>
</evidence>
<organism evidence="3 4">
    <name type="scientific">Longibacter salinarum</name>
    <dbReference type="NCBI Taxonomy" id="1850348"/>
    <lineage>
        <taxon>Bacteria</taxon>
        <taxon>Pseudomonadati</taxon>
        <taxon>Rhodothermota</taxon>
        <taxon>Rhodothermia</taxon>
        <taxon>Rhodothermales</taxon>
        <taxon>Salisaetaceae</taxon>
        <taxon>Longibacter</taxon>
    </lineage>
</organism>
<dbReference type="Proteomes" id="UP000220102">
    <property type="component" value="Unassembled WGS sequence"/>
</dbReference>
<gene>
    <name evidence="3" type="ORF">CRI94_01105</name>
</gene>
<evidence type="ECO:0000313" key="4">
    <source>
        <dbReference type="Proteomes" id="UP000220102"/>
    </source>
</evidence>
<feature type="region of interest" description="Disordered" evidence="1">
    <location>
        <begin position="412"/>
        <end position="441"/>
    </location>
</feature>
<proteinExistence type="predicted"/>
<dbReference type="Pfam" id="PF08486">
    <property type="entry name" value="SpoIID"/>
    <property type="match status" value="1"/>
</dbReference>
<evidence type="ECO:0000313" key="3">
    <source>
        <dbReference type="EMBL" id="PEN14921.1"/>
    </source>
</evidence>
<dbReference type="OrthoDB" id="9794671at2"/>
<reference evidence="3 4" key="1">
    <citation type="submission" date="2017-10" db="EMBL/GenBank/DDBJ databases">
        <title>Draft genome of Longibacter Salinarum.</title>
        <authorList>
            <person name="Goh K.M."/>
            <person name="Shamsir M.S."/>
            <person name="Lim S.W."/>
        </authorList>
    </citation>
    <scope>NUCLEOTIDE SEQUENCE [LARGE SCALE GENOMIC DNA]</scope>
    <source>
        <strain evidence="3 4">KCTC 52045</strain>
    </source>
</reference>
<dbReference type="NCBIfam" id="TIGR02669">
    <property type="entry name" value="SpoIID_LytB"/>
    <property type="match status" value="1"/>
</dbReference>
<dbReference type="AlphaFoldDB" id="A0A2A8D202"/>
<feature type="domain" description="Sporulation stage II protein D amidase enhancer LytB N-terminal" evidence="2">
    <location>
        <begin position="144"/>
        <end position="232"/>
    </location>
</feature>
<feature type="compositionally biased region" description="Basic and acidic residues" evidence="1">
    <location>
        <begin position="423"/>
        <end position="441"/>
    </location>
</feature>
<dbReference type="EMBL" id="PDEQ01000001">
    <property type="protein sequence ID" value="PEN14921.1"/>
    <property type="molecule type" value="Genomic_DNA"/>
</dbReference>
<protein>
    <submittedName>
        <fullName evidence="3">Sporulation protein</fullName>
    </submittedName>
</protein>
<dbReference type="InterPro" id="IPR013693">
    <property type="entry name" value="SpoIID/LytB_N"/>
</dbReference>